<name>A0A812QW24_9DINO</name>
<dbReference type="Proteomes" id="UP000604046">
    <property type="component" value="Unassembled WGS sequence"/>
</dbReference>
<dbReference type="EMBL" id="CAJNDS010002276">
    <property type="protein sequence ID" value="CAE7407014.1"/>
    <property type="molecule type" value="Genomic_DNA"/>
</dbReference>
<protein>
    <submittedName>
        <fullName evidence="6">GPN2 protein</fullName>
    </submittedName>
</protein>
<feature type="transmembrane region" description="Helical" evidence="5">
    <location>
        <begin position="460"/>
        <end position="478"/>
    </location>
</feature>
<accession>A0A812QW24</accession>
<dbReference type="PANTHER" id="PTHR21231:SF3">
    <property type="entry name" value="GPN-LOOP GTPASE 2"/>
    <property type="match status" value="1"/>
</dbReference>
<dbReference type="GO" id="GO:0003924">
    <property type="term" value="F:GTPase activity"/>
    <property type="evidence" value="ECO:0007669"/>
    <property type="project" value="TreeGrafter"/>
</dbReference>
<keyword evidence="5" id="KW-1133">Transmembrane helix</keyword>
<feature type="transmembrane region" description="Helical" evidence="5">
    <location>
        <begin position="348"/>
        <end position="369"/>
    </location>
</feature>
<dbReference type="Gene3D" id="3.40.50.300">
    <property type="entry name" value="P-loop containing nucleotide triphosphate hydrolases"/>
    <property type="match status" value="1"/>
</dbReference>
<dbReference type="Pfam" id="PF03029">
    <property type="entry name" value="ATP_bind_1"/>
    <property type="match status" value="1"/>
</dbReference>
<keyword evidence="3" id="KW-0378">Hydrolase</keyword>
<dbReference type="OrthoDB" id="437024at2759"/>
<feature type="transmembrane region" description="Helical" evidence="5">
    <location>
        <begin position="390"/>
        <end position="411"/>
    </location>
</feature>
<feature type="transmembrane region" description="Helical" evidence="5">
    <location>
        <begin position="498"/>
        <end position="517"/>
    </location>
</feature>
<dbReference type="PANTHER" id="PTHR21231">
    <property type="entry name" value="XPA-BINDING PROTEIN 1-RELATED"/>
    <property type="match status" value="1"/>
</dbReference>
<dbReference type="GO" id="GO:0005737">
    <property type="term" value="C:cytoplasm"/>
    <property type="evidence" value="ECO:0007669"/>
    <property type="project" value="TreeGrafter"/>
</dbReference>
<dbReference type="GO" id="GO:0005525">
    <property type="term" value="F:GTP binding"/>
    <property type="evidence" value="ECO:0007669"/>
    <property type="project" value="UniProtKB-KW"/>
</dbReference>
<evidence type="ECO:0000256" key="3">
    <source>
        <dbReference type="ARBA" id="ARBA00022801"/>
    </source>
</evidence>
<feature type="transmembrane region" description="Helical" evidence="5">
    <location>
        <begin position="227"/>
        <end position="246"/>
    </location>
</feature>
<gene>
    <name evidence="6" type="primary">GPN2</name>
    <name evidence="6" type="ORF">SNAT2548_LOCUS22143</name>
</gene>
<proteinExistence type="inferred from homology"/>
<evidence type="ECO:0000256" key="4">
    <source>
        <dbReference type="ARBA" id="ARBA00023134"/>
    </source>
</evidence>
<feature type="transmembrane region" description="Helical" evidence="5">
    <location>
        <begin position="189"/>
        <end position="207"/>
    </location>
</feature>
<organism evidence="6 7">
    <name type="scientific">Symbiodinium natans</name>
    <dbReference type="NCBI Taxonomy" id="878477"/>
    <lineage>
        <taxon>Eukaryota</taxon>
        <taxon>Sar</taxon>
        <taxon>Alveolata</taxon>
        <taxon>Dinophyceae</taxon>
        <taxon>Suessiales</taxon>
        <taxon>Symbiodiniaceae</taxon>
        <taxon>Symbiodinium</taxon>
    </lineage>
</organism>
<evidence type="ECO:0000256" key="2">
    <source>
        <dbReference type="ARBA" id="ARBA00022741"/>
    </source>
</evidence>
<evidence type="ECO:0000313" key="6">
    <source>
        <dbReference type="EMBL" id="CAE7407014.1"/>
    </source>
</evidence>
<dbReference type="SUPFAM" id="SSF103481">
    <property type="entry name" value="Multidrug resistance efflux transporter EmrE"/>
    <property type="match status" value="1"/>
</dbReference>
<dbReference type="InterPro" id="IPR004130">
    <property type="entry name" value="Gpn"/>
</dbReference>
<sequence length="605" mass="66830">MLSLSAMMQLELPHINVLSKIDMVMDHTDDLTFGLDYYAGVSDLSQLLWTLQTNKHPLSVKFKDFNRLLAELIEDYGLVSFEPLDIEDKECALRVLGRCDTANGHVMNAEKVQDPSDPVAGIRMFQAGISDAGEFLDEYLERYEQRLQKKRGFATAKDVESQQPSILSQGRTITLDFTDEQRRVLNNTLALISIIIYFSATSFVPIVNKAILTSAGHKFPYPLATGFLQLGFVSFMLTAFTSLRYLRKKRRGCEISWVFGPHLGYKLRTIAPPGIAFGMKFGVTNWGLRMMPTGIHLLLQASDLAWTLMIAKFCLEENPGRQEIFAAVLSTAGAVLVAYQGTQSVEAPLIPVLVNLLIPLMMAIVVVFLRRTTVELRRRDNCLGGRITPAEITAVKLAFSAFVCLLLACLMENGHVQLATGSVEPQQQPAWWDALCAGGLPTLLTVLSGGCVVTIFQLNLTWLSTMVSACTIGIIGGAKIVPQYFVNAMVTGQFKLNVLDVSGVALVCSGALLYTAARVEVKFRGFKGFKGFQGFKRGPTGPVEQREPLIPTLLTSDTSLASIATIDFKRNKTQIIMDDESDRSDREAEEEEREVAPMLLRATTF</sequence>
<comment type="similarity">
    <text evidence="1">Belongs to the GPN-loop GTPase family.</text>
</comment>
<evidence type="ECO:0000256" key="1">
    <source>
        <dbReference type="ARBA" id="ARBA00005290"/>
    </source>
</evidence>
<keyword evidence="5" id="KW-0812">Transmembrane</keyword>
<reference evidence="6" key="1">
    <citation type="submission" date="2021-02" db="EMBL/GenBank/DDBJ databases">
        <authorList>
            <person name="Dougan E. K."/>
            <person name="Rhodes N."/>
            <person name="Thang M."/>
            <person name="Chan C."/>
        </authorList>
    </citation>
    <scope>NUCLEOTIDE SEQUENCE</scope>
</reference>
<dbReference type="AlphaFoldDB" id="A0A812QW24"/>
<feature type="transmembrane region" description="Helical" evidence="5">
    <location>
        <begin position="431"/>
        <end position="453"/>
    </location>
</feature>
<evidence type="ECO:0000313" key="7">
    <source>
        <dbReference type="Proteomes" id="UP000604046"/>
    </source>
</evidence>
<keyword evidence="5" id="KW-0472">Membrane</keyword>
<keyword evidence="7" id="KW-1185">Reference proteome</keyword>
<evidence type="ECO:0000256" key="5">
    <source>
        <dbReference type="SAM" id="Phobius"/>
    </source>
</evidence>
<feature type="transmembrane region" description="Helical" evidence="5">
    <location>
        <begin position="324"/>
        <end position="342"/>
    </location>
</feature>
<keyword evidence="2" id="KW-0547">Nucleotide-binding</keyword>
<comment type="caution">
    <text evidence="6">The sequence shown here is derived from an EMBL/GenBank/DDBJ whole genome shotgun (WGS) entry which is preliminary data.</text>
</comment>
<dbReference type="InterPro" id="IPR037185">
    <property type="entry name" value="EmrE-like"/>
</dbReference>
<dbReference type="InterPro" id="IPR027417">
    <property type="entry name" value="P-loop_NTPase"/>
</dbReference>
<keyword evidence="4" id="KW-0342">GTP-binding</keyword>